<feature type="chain" id="PRO_5039642328" evidence="4">
    <location>
        <begin position="19"/>
        <end position="336"/>
    </location>
</feature>
<evidence type="ECO:0000313" key="7">
    <source>
        <dbReference type="Proteomes" id="UP000280668"/>
    </source>
</evidence>
<organism evidence="6 7">
    <name type="scientific">Bogoriella caseilytica</name>
    <dbReference type="NCBI Taxonomy" id="56055"/>
    <lineage>
        <taxon>Bacteria</taxon>
        <taxon>Bacillati</taxon>
        <taxon>Actinomycetota</taxon>
        <taxon>Actinomycetes</taxon>
        <taxon>Micrococcales</taxon>
        <taxon>Bogoriellaceae</taxon>
        <taxon>Bogoriella</taxon>
    </lineage>
</organism>
<evidence type="ECO:0000313" key="6">
    <source>
        <dbReference type="EMBL" id="ROR72453.1"/>
    </source>
</evidence>
<gene>
    <name evidence="6" type="ORF">EDD31_0804</name>
</gene>
<keyword evidence="3" id="KW-1133">Transmembrane helix</keyword>
<evidence type="ECO:0000256" key="3">
    <source>
        <dbReference type="SAM" id="Phobius"/>
    </source>
</evidence>
<comment type="caution">
    <text evidence="6">The sequence shown here is derived from an EMBL/GenBank/DDBJ whole genome shotgun (WGS) entry which is preliminary data.</text>
</comment>
<feature type="domain" description="DUF4349" evidence="5">
    <location>
        <begin position="63"/>
        <end position="269"/>
    </location>
</feature>
<feature type="coiled-coil region" evidence="1">
    <location>
        <begin position="180"/>
        <end position="207"/>
    </location>
</feature>
<accession>A0A3N2BB14</accession>
<dbReference type="AlphaFoldDB" id="A0A3N2BB14"/>
<reference evidence="6 7" key="1">
    <citation type="submission" date="2018-11" db="EMBL/GenBank/DDBJ databases">
        <title>Sequencing the genomes of 1000 actinobacteria strains.</title>
        <authorList>
            <person name="Klenk H.-P."/>
        </authorList>
    </citation>
    <scope>NUCLEOTIDE SEQUENCE [LARGE SCALE GENOMIC DNA]</scope>
    <source>
        <strain evidence="6 7">DSM 11294</strain>
    </source>
</reference>
<dbReference type="PROSITE" id="PS51257">
    <property type="entry name" value="PROKAR_LIPOPROTEIN"/>
    <property type="match status" value="1"/>
</dbReference>
<evidence type="ECO:0000256" key="4">
    <source>
        <dbReference type="SAM" id="SignalP"/>
    </source>
</evidence>
<keyword evidence="3" id="KW-0812">Transmembrane</keyword>
<feature type="compositionally biased region" description="Low complexity" evidence="2">
    <location>
        <begin position="288"/>
        <end position="306"/>
    </location>
</feature>
<keyword evidence="4" id="KW-0732">Signal</keyword>
<proteinExistence type="predicted"/>
<evidence type="ECO:0000259" key="5">
    <source>
        <dbReference type="Pfam" id="PF14257"/>
    </source>
</evidence>
<dbReference type="RefSeq" id="WP_123303008.1">
    <property type="nucleotide sequence ID" value="NZ_RKHK01000001.1"/>
</dbReference>
<dbReference type="OrthoDB" id="186919at2"/>
<keyword evidence="3" id="KW-0472">Membrane</keyword>
<keyword evidence="7" id="KW-1185">Reference proteome</keyword>
<evidence type="ECO:0000256" key="1">
    <source>
        <dbReference type="SAM" id="Coils"/>
    </source>
</evidence>
<sequence length="336" mass="34486">MKLTMRVLIAVLAVFALASCSSGSDYSGGIADDAAPAPELDEAEADSGDDAGGGPGESPSEDRMVITTAEAELIADDPAITIDDIARQAEALGGHVEARDQWADDDGRVDSASITVRAPAEDFGDLTDGLDDLGELVYFTQSAVDVTGTARDLDARITAAQTSVDRLLDIMTEADNTSDLITIETTLSERQAQLERLQAERNRLGDQVSLSTLSVHVTSEPSAEVQADGFLGGLQSGWAALIGFVNGALVAVGALLPFVVALGVPVLLLVALLRRRSRRRRAELAVGPAGYAAPGGAPAAPVAAPTGPVPPGGAPDEGPTRDGAAPGPAEQHHTPD</sequence>
<evidence type="ECO:0000256" key="2">
    <source>
        <dbReference type="SAM" id="MobiDB-lite"/>
    </source>
</evidence>
<dbReference type="Proteomes" id="UP000280668">
    <property type="component" value="Unassembled WGS sequence"/>
</dbReference>
<dbReference type="EMBL" id="RKHK01000001">
    <property type="protein sequence ID" value="ROR72453.1"/>
    <property type="molecule type" value="Genomic_DNA"/>
</dbReference>
<name>A0A3N2BB14_9MICO</name>
<dbReference type="Pfam" id="PF14257">
    <property type="entry name" value="DUF4349"/>
    <property type="match status" value="1"/>
</dbReference>
<keyword evidence="1" id="KW-0175">Coiled coil</keyword>
<feature type="compositionally biased region" description="Acidic residues" evidence="2">
    <location>
        <begin position="40"/>
        <end position="49"/>
    </location>
</feature>
<feature type="transmembrane region" description="Helical" evidence="3">
    <location>
        <begin position="249"/>
        <end position="273"/>
    </location>
</feature>
<feature type="region of interest" description="Disordered" evidence="2">
    <location>
        <begin position="288"/>
        <end position="336"/>
    </location>
</feature>
<dbReference type="InterPro" id="IPR025645">
    <property type="entry name" value="DUF4349"/>
</dbReference>
<protein>
    <submittedName>
        <fullName evidence="6">Uncharacterized protein DUF4349</fullName>
    </submittedName>
</protein>
<feature type="signal peptide" evidence="4">
    <location>
        <begin position="1"/>
        <end position="18"/>
    </location>
</feature>
<feature type="region of interest" description="Disordered" evidence="2">
    <location>
        <begin position="40"/>
        <end position="61"/>
    </location>
</feature>